<dbReference type="CDD" id="cd14288">
    <property type="entry name" value="UBA_HUWE1"/>
    <property type="match status" value="1"/>
</dbReference>
<evidence type="ECO:0000256" key="2">
    <source>
        <dbReference type="ARBA" id="ARBA00004123"/>
    </source>
</evidence>
<dbReference type="InterPro" id="IPR009060">
    <property type="entry name" value="UBA-like_sf"/>
</dbReference>
<dbReference type="SUPFAM" id="SSF117839">
    <property type="entry name" value="WWE domain"/>
    <property type="match status" value="1"/>
</dbReference>
<feature type="compositionally biased region" description="Polar residues" evidence="13">
    <location>
        <begin position="3657"/>
        <end position="3667"/>
    </location>
</feature>
<evidence type="ECO:0000256" key="8">
    <source>
        <dbReference type="ARBA" id="ARBA00022786"/>
    </source>
</evidence>
<evidence type="ECO:0000259" key="15">
    <source>
        <dbReference type="PROSITE" id="PS50237"/>
    </source>
</evidence>
<evidence type="ECO:0000256" key="3">
    <source>
        <dbReference type="ARBA" id="ARBA00004906"/>
    </source>
</evidence>
<evidence type="ECO:0000313" key="17">
    <source>
        <dbReference type="EMBL" id="CAG9855527.1"/>
    </source>
</evidence>
<name>A0A9N9TKB9_PHYSR</name>
<feature type="domain" description="UBA" evidence="14">
    <location>
        <begin position="1383"/>
        <end position="1422"/>
    </location>
</feature>
<dbReference type="InterPro" id="IPR037197">
    <property type="entry name" value="WWE_dom_sf"/>
</dbReference>
<evidence type="ECO:0000256" key="13">
    <source>
        <dbReference type="SAM" id="MobiDB-lite"/>
    </source>
</evidence>
<dbReference type="Pfam" id="PF00632">
    <property type="entry name" value="HECT"/>
    <property type="match status" value="1"/>
</dbReference>
<comment type="catalytic activity">
    <reaction evidence="1">
        <text>S-ubiquitinyl-[E2 ubiquitin-conjugating enzyme]-L-cysteine + [acceptor protein]-L-lysine = [E2 ubiquitin-conjugating enzyme]-L-cysteine + N(6)-ubiquitinyl-[acceptor protein]-L-lysine.</text>
        <dbReference type="EC" id="2.3.2.26"/>
    </reaction>
</comment>
<dbReference type="Gene3D" id="3.90.1750.10">
    <property type="entry name" value="Hect, E3 ligase catalytic domains"/>
    <property type="match status" value="1"/>
</dbReference>
<evidence type="ECO:0000256" key="4">
    <source>
        <dbReference type="ARBA" id="ARBA00012485"/>
    </source>
</evidence>
<dbReference type="OrthoDB" id="8068875at2759"/>
<feature type="compositionally biased region" description="Basic and acidic residues" evidence="13">
    <location>
        <begin position="2577"/>
        <end position="2601"/>
    </location>
</feature>
<evidence type="ECO:0000256" key="1">
    <source>
        <dbReference type="ARBA" id="ARBA00000885"/>
    </source>
</evidence>
<feature type="active site" description="Glycyl thioester intermediate" evidence="12">
    <location>
        <position position="4074"/>
    </location>
</feature>
<sequence length="4107" mass="457596">MKIDRSRVRKSTSEVPLECQQLIERLQLCSRTELLEELSRIHSWTFGKCELLHWAQILDVFDRILGQAAERNEENKWILKCDTYDEEDFQLLIHILRFTSLLIEHSFSRHLYNSMEHLLVLLESNDMSVVLEVLNLLYMFSKRSNFITRLKPDEKECLLSRLQYLAENWGGKENGFGLADCCDTDKEIPPSATTLHVEFHREDDPNCPKRDNKGGGDAKTAKPNLHIIHIEHIDKLHKTPAEIMKQLISMYYIPPEKEMWLFTHVRLATHFADYRNRLKSVQARLQALSVMVYSNSIEDSPSNLLYNGLLEELVEVVELQDPQLTDIRCAALRTLTAIIHLDRNPHIPNRRPGSRLSSIIDVTGASQYHGFLPVLVRNCISSLTNQIDFGQSAFKKMKLQDEVSAIVIDDSSSCDSSKTGTSVNTLDSGNYLDYLMDYLNDSDVEVPPHRQLPFVDTKFPVSLTTALFSFLYHLASYEAGGEALVSCGMMESLLQVINWQGFELDHITFVTRAVRVIDLITNIDMAAFQNHGGLHSFINRLDTEVNFCKKDQLYQLKTNSPDQGFDENAPSTSATAAEKEEENASPDLIYKSENVGKTCLPQRAALLKSMLNFLKKAFQDSTFAESIRHLMEGTLPNSLKNIIANAEYYGPSLFLLATDVVTVYVYQEPALLSALQDNGLTDVVLHSLLVKEVPATREVLGSLPNVFSALCLNNRGLESFAKFKPFEKLFNILLSPNYLPAMRRRRSSEPTADTACNLGNAMDELMRHQPSLRQDATLAIIKLLEELVHLGTDPKYVCWRPHSKSEISPSATSRSNANTEGSSDEEEDDEEETSTSSQNAQTESQAQANSERTPIALIDYIMNAMKFIDAILSNNSTDDHCKEFVEKGGLIPLLKILGLPNLPVDCPVTNPAQAVASVCKSILNLAQEPFLFSQGLSQLAKVLESLQPLYAKQEVPGCSKLLLELVNANDSETAFSTASATPLLHAMGAAHGYVIMFVHICRTGQTDIRNLSLQHWGSEEGLKVLKGLADLYTSLVWESTLLLAYCSDDLLPSDCDFTREDIEKLNAFFDRVSCEGSSSLETGTTTTIDVLGPNSHISMMDIDGESSSNVNKPDRNLKYIKPLLGASSRLGRALAELFGLLVKLCVGSPIRQRRGQNIVAAPPMPSQYARSVATALNVLLAEGLDCDKLPPCHIAKCRLTFLICSVGFTSPMLFDERRYPYHLMLKKFVSLGGQGIFFKTFKWALTAGNVHSINEIEYSNLPEGTVGFLDAWLTLLEKMVNPKAILESPHIISSRPSHAYNFNPLKYLIQIHKLAFKSVMLLWGKTTLVAYGTRTTETLLTILRHIFRGEKIIKEKMKVDESKKDAANGASNGGAGSSGGSLFRDFDSLRQLVDMGFSREHAIEALLHSHTLEQATDYLLSNPPHASGAPGSSMDIDAEDDQVLQAIAISLGCNSTAGSDAKKETAAADEQDQSFETMINDFTHQALDVCLQLVEVLPETVHKVCELLVTIMKRNGRTYRDNLLDTLISKIAECSSSISFCAFQGEPNVMSYFSLAESEQAKRLTNYIHLYILFFEVSSYFEMKIPCAYALNRAGIVLPLIDLVCNTINVIVDLQPSYEPKWLAPCFLLLDAVSKVAICTKRKLNMHKATNRVWRWYDLTNGRWSHYSNSNNRLINEAYWNGEQSKRVTCGRKIYTMTFANMLQMNDETGNNRPISMTLMTLTHPSCTDINGEAIEEPLFSTLTEKEESRCSPVLGLTFLQKKNIVKACVRLMHLPIEKNLLHSVLQICVRFTRDFLIAKVFVEQGGVKCLLRMRQINDFGGFGILATILIRHALEEPHTLKYAMEKVIRGRTLATIPPPYKDLVYLTRQIGGAVTRDPEAFFHVANAIVRVDTTAAKGEHPVTCLPLKVDPPARTKTPSLEEPISIEVISDLLDALLKPLEEDRTPADGAEGDTDSEQNVNIEDVPASSATPSFDKNDTTAEDNSNNKKNEMTIKKPMLPKSVILKILADAVVSFGPIAKLITEYKYKPDDSGIIAEETSALAFIFDKILTGTDNISDLDCSTMCRMLIAALASSNHSPEAQITLVSEVKVALTRALNLPESVKKHSQVQNICGIISNMIDNCPLPHANRWTSCSINNIVKLMMRRGVFNDLAKITHYLDLSSPNTSFTANAALKPLESLSRTINQPATNPGGGKSRKNQQTADDVSAVAQGGTSVEGSNPHGEEIEDSETVEIVATSSPIENNTVGSGELDNALEEMMEQILDHRNNDGAQGYNDVTNARDGTMDIDEECPLGFEHERDATEELMSTDSGESDSNPSDQIDDEANDDNEGDDDNIDDAEENEDNNYDEDDNADRERRRGSATEGSSGMFRIATTDRDEDILMIQYDADIENAMPRMIRWNENGFVPIIDENNPSDHTAITHPLLMSRNNIDSNQHIVSRNQRTNRPRRFQYLFSPRNPNPPVILQRLLGPHDPHMANMMSTNNLLTGPTDIRESARVVVMDNFGIIHSNEEQIDFVDQSGYLFGPSLAATLSHVPPVLHWWNIESKLLDLESVYDCTTYVCNRLVPNLIKHRNEEMRNKKTKEADEEGAKKRKQPKNEPDVQDDCSQETVHVTYDDLNNTITVTEQNKENADEDIDGIPLASTDQAESNEEPNSREDIDGIPLENSDTSNDRSDGNTQHEDIILSPLQLSFIREMGNDNSQSSLSEATQNAAVQTTGGTSDNMTRNTDDSNSRAESEIRTESESSNPFELTLPTLPAYIGSRCNALFSSSPDRIDDEDSEMSETAQDVIAEAAEMIHQGARLALEASQAREELRRDARLSSSNSSETADGNSGDGSAAPPPPPLPPVADDAPESSSEPNENDPRPESSSGGAVSASAAEEPGPSNANNEEEIPEGVDPSFLEALPPEMRKEVLEQHRILCLQQRIAANANANAAAATTTTNTATAPSNSGEPEPEAAAVSNEVSPEFLAALPPALQEEVLTQQRLERQRQAAARANPNEPVDAGAFFQTLQPSLRTMILSDMEDSQMSALPPDLAAEAQNLRRDWYARNREIAQQRFMQSNLSAIYRNSRGRRQPFRSNNFPRASWAQFGRDLNSVMNSVQTSSPVKVIKGRQLLDHEGLACLLVLLFTDDAHLNKLRLHRVIRNLCYHAPTREWIINALLSIIEKSVSTQPDESLNKPTRKGPRPGPLTSKLLTDAKYLQNGGHWLTIRMEAALGCAANVFIVNKTVGKKCDKTNGSAAISIHPQAAPIVCRNTLDLFTSLAKAFPSCLLPIKCLRDESDKTTITPVKVRSETSSDFWDVLLRLDSATKKGKSIQKNTILTGTAESEGPLQFEQTVFGKLLNMLASPIVHKNTQLTDNLLKLLSVTTSGLPELVKPIKTSKTKMIWSDISNNPPTKALNLAVNVITYKNCSEEGLEFITNLLLNLANSSLDMSFIIFNLLIDGAIEIGNIVESQIQSMLKDLKDLINNTQKRKLEEGGPSTSKGIICNRFTNEQVVVTASAKVKTSCELQLPSMVPLTSKSSSQVFFLRVLRVIVQIRNSIKQTWTRVYGSCELPALSEQMSSLSSLWETLSQCLSELEHAPDHHAVLVLQPAVEAFFLVHSPQQAEVKLKQKTATAPPAEGEAAQETAETQPDPPATEAAVPAPTAPPAEQSPRPTSEATPTTDAEKSSEPAAKAGVTPEQTQFLAFAEKHRTVLNQILRQSTAHLADGPFAVLVDHTRILDFDIKRRYFRTELERLDHGTRREETAVHVRRSNIFEDSFRELFRRPPEEWKNRFYIVFEDEEGQDAGGLLREWYVIISRDIFNPMYALFTVSPGDRVTYMINSASHYNSNHLCYYKFVGRVIAKAIYDNKLLECYFTRSFYKHILGIPVKYTDMESEDYSFYRGLVYLMENNINNLGLDLTFSTEISEFGVTETRDLIPNGRHIPVTEENKMEYVRLVCQMKMTGAIKQQLNSFLEGFYDIIPMRLISIFNEQELELLISGLPNVDIDDLKANTEYHKYQSNSLQIQWFWRALRSFDQADRAKFLQFVTGTSKVPLQGFGALEGMNGVQKFQIHRDDRSTDRLPSAHTCFNQLDLPVYETYDKLRAYLLKAIHECSEGFGFA</sequence>
<dbReference type="GO" id="GO:0061630">
    <property type="term" value="F:ubiquitin protein ligase activity"/>
    <property type="evidence" value="ECO:0007669"/>
    <property type="project" value="UniProtKB-EC"/>
</dbReference>
<dbReference type="InterPro" id="IPR050409">
    <property type="entry name" value="E3_ubiq-protein_ligase"/>
</dbReference>
<feature type="compositionally biased region" description="Polar residues" evidence="13">
    <location>
        <begin position="2821"/>
        <end position="2832"/>
    </location>
</feature>
<keyword evidence="5" id="KW-0597">Phosphoprotein</keyword>
<feature type="compositionally biased region" description="Low complexity" evidence="13">
    <location>
        <begin position="3617"/>
        <end position="3647"/>
    </location>
</feature>
<keyword evidence="18" id="KW-1185">Reference proteome</keyword>
<dbReference type="Pfam" id="PF14377">
    <property type="entry name" value="UBM"/>
    <property type="match status" value="3"/>
</dbReference>
<comment type="subcellular location">
    <subcellularLocation>
        <location evidence="2">Nucleus</location>
    </subcellularLocation>
</comment>
<comment type="similarity">
    <text evidence="11">Belongs to the UPL family. TOM1/PTR1 subfamily.</text>
</comment>
<dbReference type="InterPro" id="IPR015940">
    <property type="entry name" value="UBA"/>
</dbReference>
<feature type="region of interest" description="Disordered" evidence="13">
    <location>
        <begin position="804"/>
        <end position="850"/>
    </location>
</feature>
<feature type="compositionally biased region" description="Basic and acidic residues" evidence="13">
    <location>
        <begin position="2810"/>
        <end position="2820"/>
    </location>
</feature>
<feature type="compositionally biased region" description="Basic and acidic residues" evidence="13">
    <location>
        <begin position="2671"/>
        <end position="2681"/>
    </location>
</feature>
<dbReference type="PROSITE" id="PS50030">
    <property type="entry name" value="UBA"/>
    <property type="match status" value="1"/>
</dbReference>
<dbReference type="GO" id="GO:0005737">
    <property type="term" value="C:cytoplasm"/>
    <property type="evidence" value="ECO:0007669"/>
    <property type="project" value="TreeGrafter"/>
</dbReference>
<feature type="region of interest" description="Disordered" evidence="13">
    <location>
        <begin position="2700"/>
        <end position="2752"/>
    </location>
</feature>
<keyword evidence="9" id="KW-0234">DNA repair</keyword>
<dbReference type="GO" id="GO:0009966">
    <property type="term" value="P:regulation of signal transduction"/>
    <property type="evidence" value="ECO:0007669"/>
    <property type="project" value="UniProtKB-ARBA"/>
</dbReference>
<feature type="compositionally biased region" description="Polar residues" evidence="13">
    <location>
        <begin position="838"/>
        <end position="850"/>
    </location>
</feature>
<dbReference type="InterPro" id="IPR041918">
    <property type="entry name" value="UBA_HUWE1"/>
</dbReference>
<dbReference type="FunFam" id="3.30.2410.10:FF:000004">
    <property type="entry name" value="E3 ubiquitin-protein ligase HUWE1, variant"/>
    <property type="match status" value="1"/>
</dbReference>
<dbReference type="CDD" id="cd00078">
    <property type="entry name" value="HECTc"/>
    <property type="match status" value="1"/>
</dbReference>
<dbReference type="InterPro" id="IPR000569">
    <property type="entry name" value="HECT_dom"/>
</dbReference>
<keyword evidence="10" id="KW-0539">Nucleus</keyword>
<dbReference type="GO" id="GO:0006511">
    <property type="term" value="P:ubiquitin-dependent protein catabolic process"/>
    <property type="evidence" value="ECO:0007669"/>
    <property type="project" value="TreeGrafter"/>
</dbReference>
<feature type="region of interest" description="Disordered" evidence="13">
    <location>
        <begin position="558"/>
        <end position="587"/>
    </location>
</feature>
<dbReference type="PROSITE" id="PS50237">
    <property type="entry name" value="HECT"/>
    <property type="match status" value="1"/>
</dbReference>
<protein>
    <recommendedName>
        <fullName evidence="4">HECT-type E3 ubiquitin transferase</fullName>
        <ecNumber evidence="4">2.3.2.26</ecNumber>
    </recommendedName>
</protein>
<dbReference type="SUPFAM" id="SSF48371">
    <property type="entry name" value="ARM repeat"/>
    <property type="match status" value="1"/>
</dbReference>
<feature type="domain" description="WWE" evidence="16">
    <location>
        <begin position="1640"/>
        <end position="1717"/>
    </location>
</feature>
<gene>
    <name evidence="17" type="ORF">PHYEVI_LOCUS1975</name>
</gene>
<feature type="region of interest" description="Disordered" evidence="13">
    <location>
        <begin position="200"/>
        <end position="219"/>
    </location>
</feature>
<feature type="compositionally biased region" description="Acidic residues" evidence="13">
    <location>
        <begin position="2321"/>
        <end position="2354"/>
    </location>
</feature>
<evidence type="ECO:0000256" key="10">
    <source>
        <dbReference type="ARBA" id="ARBA00023242"/>
    </source>
</evidence>
<feature type="region of interest" description="Disordered" evidence="13">
    <location>
        <begin position="3612"/>
        <end position="3683"/>
    </location>
</feature>
<dbReference type="Pfam" id="PF02825">
    <property type="entry name" value="WWE"/>
    <property type="match status" value="1"/>
</dbReference>
<feature type="region of interest" description="Disordered" evidence="13">
    <location>
        <begin position="2644"/>
        <end position="2681"/>
    </location>
</feature>
<dbReference type="PROSITE" id="PS50918">
    <property type="entry name" value="WWE"/>
    <property type="match status" value="1"/>
</dbReference>
<feature type="region of interest" description="Disordered" evidence="13">
    <location>
        <begin position="1944"/>
        <end position="1994"/>
    </location>
</feature>
<evidence type="ECO:0000256" key="5">
    <source>
        <dbReference type="ARBA" id="ARBA00022553"/>
    </source>
</evidence>
<feature type="compositionally biased region" description="Acidic residues" evidence="13">
    <location>
        <begin position="822"/>
        <end position="833"/>
    </location>
</feature>
<feature type="region of interest" description="Disordered" evidence="13">
    <location>
        <begin position="2268"/>
        <end position="2288"/>
    </location>
</feature>
<feature type="compositionally biased region" description="Basic and acidic residues" evidence="13">
    <location>
        <begin position="2728"/>
        <end position="2744"/>
    </location>
</feature>
<dbReference type="Pfam" id="PF00627">
    <property type="entry name" value="UBA"/>
    <property type="match status" value="1"/>
</dbReference>
<dbReference type="InterPro" id="IPR016024">
    <property type="entry name" value="ARM-type_fold"/>
</dbReference>
<keyword evidence="8 12" id="KW-0833">Ubl conjugation pathway</keyword>
<dbReference type="Pfam" id="PF06012">
    <property type="entry name" value="DUF908"/>
    <property type="match status" value="1"/>
</dbReference>
<feature type="region of interest" description="Disordered" evidence="13">
    <location>
        <begin position="2577"/>
        <end position="2609"/>
    </location>
</feature>
<proteinExistence type="inferred from homology"/>
<evidence type="ECO:0000256" key="9">
    <source>
        <dbReference type="ARBA" id="ARBA00023204"/>
    </source>
</evidence>
<evidence type="ECO:0000259" key="14">
    <source>
        <dbReference type="PROSITE" id="PS50030"/>
    </source>
</evidence>
<evidence type="ECO:0000256" key="7">
    <source>
        <dbReference type="ARBA" id="ARBA00022763"/>
    </source>
</evidence>
<accession>A0A9N9TKB9</accession>
<feature type="compositionally biased region" description="Polar residues" evidence="13">
    <location>
        <begin position="806"/>
        <end position="818"/>
    </location>
</feature>
<dbReference type="InterPro" id="IPR035983">
    <property type="entry name" value="Hect_E3_ubiquitin_ligase"/>
</dbReference>
<dbReference type="Gene3D" id="3.30.2410.10">
    <property type="entry name" value="Hect, E3 ligase catalytic domain"/>
    <property type="match status" value="1"/>
</dbReference>
<evidence type="ECO:0000256" key="12">
    <source>
        <dbReference type="PROSITE-ProRule" id="PRU00104"/>
    </source>
</evidence>
<keyword evidence="6" id="KW-0808">Transferase</keyword>
<evidence type="ECO:0000256" key="6">
    <source>
        <dbReference type="ARBA" id="ARBA00022679"/>
    </source>
</evidence>
<feature type="compositionally biased region" description="Basic and acidic residues" evidence="13">
    <location>
        <begin position="1976"/>
        <end position="1994"/>
    </location>
</feature>
<feature type="compositionally biased region" description="Low complexity" evidence="13">
    <location>
        <begin position="2868"/>
        <end position="2886"/>
    </location>
</feature>
<dbReference type="InterPro" id="IPR004170">
    <property type="entry name" value="WWE_dom"/>
</dbReference>
<dbReference type="PANTHER" id="PTHR11254">
    <property type="entry name" value="HECT DOMAIN UBIQUITIN-PROTEIN LIGASE"/>
    <property type="match status" value="1"/>
</dbReference>
<dbReference type="EMBL" id="OU900103">
    <property type="protein sequence ID" value="CAG9855527.1"/>
    <property type="molecule type" value="Genomic_DNA"/>
</dbReference>
<feature type="compositionally biased region" description="Polar residues" evidence="13">
    <location>
        <begin position="2700"/>
        <end position="2727"/>
    </location>
</feature>
<feature type="region of interest" description="Disordered" evidence="13">
    <location>
        <begin position="2180"/>
        <end position="2231"/>
    </location>
</feature>
<dbReference type="EC" id="2.3.2.26" evidence="4"/>
<dbReference type="Gene3D" id="6.10.250.1630">
    <property type="match status" value="1"/>
</dbReference>
<keyword evidence="7" id="KW-0227">DNA damage</keyword>
<dbReference type="SUPFAM" id="SSF46934">
    <property type="entry name" value="UBA-like"/>
    <property type="match status" value="1"/>
</dbReference>
<reference evidence="17" key="1">
    <citation type="submission" date="2022-01" db="EMBL/GenBank/DDBJ databases">
        <authorList>
            <person name="King R."/>
        </authorList>
    </citation>
    <scope>NUCLEOTIDE SEQUENCE</scope>
</reference>
<feature type="domain" description="HECT" evidence="15">
    <location>
        <begin position="3771"/>
        <end position="4107"/>
    </location>
</feature>
<feature type="region of interest" description="Disordered" evidence="13">
    <location>
        <begin position="2810"/>
        <end position="2902"/>
    </location>
</feature>
<dbReference type="GO" id="GO:0000209">
    <property type="term" value="P:protein polyubiquitination"/>
    <property type="evidence" value="ECO:0007669"/>
    <property type="project" value="TreeGrafter"/>
</dbReference>
<dbReference type="Gene3D" id="1.10.8.10">
    <property type="entry name" value="DNA helicase RuvA subunit, C-terminal domain"/>
    <property type="match status" value="1"/>
</dbReference>
<evidence type="ECO:0000313" key="18">
    <source>
        <dbReference type="Proteomes" id="UP001153712"/>
    </source>
</evidence>
<dbReference type="Gene3D" id="3.30.720.50">
    <property type="match status" value="1"/>
</dbReference>
<dbReference type="SUPFAM" id="SSF56204">
    <property type="entry name" value="Hect, E3 ligase catalytic domain"/>
    <property type="match status" value="1"/>
</dbReference>
<dbReference type="SMART" id="SM00119">
    <property type="entry name" value="HECTc"/>
    <property type="match status" value="1"/>
</dbReference>
<dbReference type="InterPro" id="IPR010309">
    <property type="entry name" value="E3_Ub_ligase_DUF908"/>
</dbReference>
<dbReference type="GO" id="GO:0005634">
    <property type="term" value="C:nucleus"/>
    <property type="evidence" value="ECO:0007669"/>
    <property type="project" value="UniProtKB-SubCell"/>
</dbReference>
<feature type="compositionally biased region" description="Polar residues" evidence="13">
    <location>
        <begin position="2181"/>
        <end position="2190"/>
    </location>
</feature>
<organism evidence="17 18">
    <name type="scientific">Phyllotreta striolata</name>
    <name type="common">Striped flea beetle</name>
    <name type="synonym">Crioceris striolata</name>
    <dbReference type="NCBI Taxonomy" id="444603"/>
    <lineage>
        <taxon>Eukaryota</taxon>
        <taxon>Metazoa</taxon>
        <taxon>Ecdysozoa</taxon>
        <taxon>Arthropoda</taxon>
        <taxon>Hexapoda</taxon>
        <taxon>Insecta</taxon>
        <taxon>Pterygota</taxon>
        <taxon>Neoptera</taxon>
        <taxon>Endopterygota</taxon>
        <taxon>Coleoptera</taxon>
        <taxon>Polyphaga</taxon>
        <taxon>Cucujiformia</taxon>
        <taxon>Chrysomeloidea</taxon>
        <taxon>Chrysomelidae</taxon>
        <taxon>Galerucinae</taxon>
        <taxon>Alticini</taxon>
        <taxon>Phyllotreta</taxon>
    </lineage>
</organism>
<feature type="region of interest" description="Disordered" evidence="13">
    <location>
        <begin position="2939"/>
        <end position="2959"/>
    </location>
</feature>
<dbReference type="Proteomes" id="UP001153712">
    <property type="component" value="Chromosome 10"/>
</dbReference>
<feature type="compositionally biased region" description="Polar residues" evidence="13">
    <location>
        <begin position="2306"/>
        <end position="2320"/>
    </location>
</feature>
<evidence type="ECO:0000256" key="11">
    <source>
        <dbReference type="ARBA" id="ARBA00034494"/>
    </source>
</evidence>
<dbReference type="InterPro" id="IPR025527">
    <property type="entry name" value="HUWE1/Rev1_UBM"/>
</dbReference>
<dbReference type="InterPro" id="IPR010314">
    <property type="entry name" value="E3_Ub_ligase_DUF913"/>
</dbReference>
<dbReference type="GO" id="GO:0006281">
    <property type="term" value="P:DNA repair"/>
    <property type="evidence" value="ECO:0007669"/>
    <property type="project" value="UniProtKB-KW"/>
</dbReference>
<dbReference type="PANTHER" id="PTHR11254:SF67">
    <property type="entry name" value="E3 UBIQUITIN-PROTEIN LIGASE HUWE1"/>
    <property type="match status" value="1"/>
</dbReference>
<dbReference type="Gene3D" id="3.30.2160.10">
    <property type="entry name" value="Hect, E3 ligase catalytic domain"/>
    <property type="match status" value="1"/>
</dbReference>
<evidence type="ECO:0000259" key="16">
    <source>
        <dbReference type="PROSITE" id="PS50918"/>
    </source>
</evidence>
<dbReference type="FunFam" id="3.90.1750.10:FF:000003">
    <property type="entry name" value="E3 ubiquitin-protein ligase UPL1"/>
    <property type="match status" value="1"/>
</dbReference>
<comment type="pathway">
    <text evidence="3">Protein modification; protein ubiquitination.</text>
</comment>
<dbReference type="FunFam" id="3.30.2160.10:FF:000007">
    <property type="entry name" value="E3 ubiquitin-protein ligase HUWE1 isoform X2"/>
    <property type="match status" value="1"/>
</dbReference>
<dbReference type="Pfam" id="PF06025">
    <property type="entry name" value="DUF913"/>
    <property type="match status" value="1"/>
</dbReference>
<feature type="region of interest" description="Disordered" evidence="13">
    <location>
        <begin position="2304"/>
        <end position="2373"/>
    </location>
</feature>